<organism evidence="1 2">
    <name type="scientific">Rhamnella rubrinervis</name>
    <dbReference type="NCBI Taxonomy" id="2594499"/>
    <lineage>
        <taxon>Eukaryota</taxon>
        <taxon>Viridiplantae</taxon>
        <taxon>Streptophyta</taxon>
        <taxon>Embryophyta</taxon>
        <taxon>Tracheophyta</taxon>
        <taxon>Spermatophyta</taxon>
        <taxon>Magnoliopsida</taxon>
        <taxon>eudicotyledons</taxon>
        <taxon>Gunneridae</taxon>
        <taxon>Pentapetalae</taxon>
        <taxon>rosids</taxon>
        <taxon>fabids</taxon>
        <taxon>Rosales</taxon>
        <taxon>Rhamnaceae</taxon>
        <taxon>rhamnoid group</taxon>
        <taxon>Rhamneae</taxon>
        <taxon>Rhamnella</taxon>
    </lineage>
</organism>
<dbReference type="OrthoDB" id="1636213at2759"/>
<dbReference type="AlphaFoldDB" id="A0A8K0GME5"/>
<gene>
    <name evidence="1" type="ORF">FNV43_RR21647</name>
</gene>
<protein>
    <recommendedName>
        <fullName evidence="3">RING-type domain-containing protein</fullName>
    </recommendedName>
</protein>
<comment type="caution">
    <text evidence="1">The sequence shown here is derived from an EMBL/GenBank/DDBJ whole genome shotgun (WGS) entry which is preliminary data.</text>
</comment>
<reference evidence="1" key="1">
    <citation type="submission" date="2020-03" db="EMBL/GenBank/DDBJ databases">
        <title>A high-quality chromosome-level genome assembly of a woody plant with both climbing and erect habits, Rhamnella rubrinervis.</title>
        <authorList>
            <person name="Lu Z."/>
            <person name="Yang Y."/>
            <person name="Zhu X."/>
            <person name="Sun Y."/>
        </authorList>
    </citation>
    <scope>NUCLEOTIDE SEQUENCE</scope>
    <source>
        <strain evidence="1">BYM</strain>
        <tissue evidence="1">Leaf</tissue>
    </source>
</reference>
<name>A0A8K0GME5_9ROSA</name>
<dbReference type="Proteomes" id="UP000796880">
    <property type="component" value="Unassembled WGS sequence"/>
</dbReference>
<evidence type="ECO:0000313" key="2">
    <source>
        <dbReference type="Proteomes" id="UP000796880"/>
    </source>
</evidence>
<accession>A0A8K0GME5</accession>
<evidence type="ECO:0008006" key="3">
    <source>
        <dbReference type="Google" id="ProtNLM"/>
    </source>
</evidence>
<proteinExistence type="predicted"/>
<dbReference type="SUPFAM" id="SSF57850">
    <property type="entry name" value="RING/U-box"/>
    <property type="match status" value="1"/>
</dbReference>
<sequence length="106" mass="11855">MEIGQEAIFTGECSLSFHFNCIVSNVEHGNNFCPICCSKRKSLPFKAPTIDDSELNEVLLAACRHPSPPLAPTPSASYYSRFSLSFQLFLRPNHRGHRPRSSESLD</sequence>
<dbReference type="EMBL" id="VOIH02000010">
    <property type="protein sequence ID" value="KAF3434562.1"/>
    <property type="molecule type" value="Genomic_DNA"/>
</dbReference>
<evidence type="ECO:0000313" key="1">
    <source>
        <dbReference type="EMBL" id="KAF3434562.1"/>
    </source>
</evidence>
<keyword evidence="2" id="KW-1185">Reference proteome</keyword>